<dbReference type="InterPro" id="IPR034641">
    <property type="entry name" value="RGL11"/>
</dbReference>
<comment type="caution">
    <text evidence="3">The sequence shown here is derived from an EMBL/GenBank/DDBJ whole genome shotgun (WGS) entry which is preliminary data.</text>
</comment>
<dbReference type="OrthoDB" id="9802318at2"/>
<dbReference type="SUPFAM" id="SSF69318">
    <property type="entry name" value="Integrin alpha N-terminal domain"/>
    <property type="match status" value="1"/>
</dbReference>
<dbReference type="PANTHER" id="PTHR43118">
    <property type="entry name" value="RHAMNOGALACTURONAN LYASE (EUROFUNG)"/>
    <property type="match status" value="1"/>
</dbReference>
<dbReference type="RefSeq" id="WP_146397905.1">
    <property type="nucleotide sequence ID" value="NZ_SJPJ01000001.1"/>
</dbReference>
<dbReference type="EC" id="4.2.2.23" evidence="3"/>
<evidence type="ECO:0000313" key="3">
    <source>
        <dbReference type="EMBL" id="TWT81788.1"/>
    </source>
</evidence>
<dbReference type="InterPro" id="IPR041624">
    <property type="entry name" value="RGI_lyase"/>
</dbReference>
<reference evidence="3 4" key="1">
    <citation type="submission" date="2019-02" db="EMBL/GenBank/DDBJ databases">
        <title>Deep-cultivation of Planctomycetes and their phenomic and genomic characterization uncovers novel biology.</title>
        <authorList>
            <person name="Wiegand S."/>
            <person name="Jogler M."/>
            <person name="Boedeker C."/>
            <person name="Pinto D."/>
            <person name="Vollmers J."/>
            <person name="Rivas-Marin E."/>
            <person name="Kohn T."/>
            <person name="Peeters S.H."/>
            <person name="Heuer A."/>
            <person name="Rast P."/>
            <person name="Oberbeckmann S."/>
            <person name="Bunk B."/>
            <person name="Jeske O."/>
            <person name="Meyerdierks A."/>
            <person name="Storesund J.E."/>
            <person name="Kallscheuer N."/>
            <person name="Luecker S."/>
            <person name="Lage O.M."/>
            <person name="Pohl T."/>
            <person name="Merkel B.J."/>
            <person name="Hornburger P."/>
            <person name="Mueller R.-W."/>
            <person name="Bruemmer F."/>
            <person name="Labrenz M."/>
            <person name="Spormann A.M."/>
            <person name="Op Den Camp H."/>
            <person name="Overmann J."/>
            <person name="Amann R."/>
            <person name="Jetten M.S.M."/>
            <person name="Mascher T."/>
            <person name="Medema M.H."/>
            <person name="Devos D.P."/>
            <person name="Kaster A.-K."/>
            <person name="Ovreas L."/>
            <person name="Rohde M."/>
            <person name="Galperin M.Y."/>
            <person name="Jogler C."/>
        </authorList>
    </citation>
    <scope>NUCLEOTIDE SEQUENCE [LARGE SCALE GENOMIC DNA]</scope>
    <source>
        <strain evidence="3 4">CA13</strain>
    </source>
</reference>
<proteinExistence type="predicted"/>
<evidence type="ECO:0000259" key="2">
    <source>
        <dbReference type="Pfam" id="PF21348"/>
    </source>
</evidence>
<protein>
    <submittedName>
        <fullName evidence="3">Rhamnogalacturonan endolyase YesW</fullName>
        <ecNumber evidence="3">4.2.2.23</ecNumber>
    </submittedName>
</protein>
<dbReference type="Proteomes" id="UP000315010">
    <property type="component" value="Unassembled WGS sequence"/>
</dbReference>
<dbReference type="GO" id="GO:0102210">
    <property type="term" value="F:rhamnogalacturonan endolyase activity"/>
    <property type="evidence" value="ECO:0007669"/>
    <property type="project" value="UniProtKB-EC"/>
</dbReference>
<dbReference type="InterPro" id="IPR028994">
    <property type="entry name" value="Integrin_alpha_N"/>
</dbReference>
<evidence type="ECO:0000313" key="4">
    <source>
        <dbReference type="Proteomes" id="UP000315010"/>
    </source>
</evidence>
<accession>A0A5C5Z382</accession>
<sequence length="742" mass="82378">MFASHLVDVPVRHLAIGIGVLLLQLLGMAPSVTAQQPIRFEAETITEPSSGWQINRHTDHQWNLWSTDVDADRKWSGGIVLQSPVVKADRNSPEDGAPPLHSIVRDIAPGKYHIDIGGVGRPIGISRDGVTWVSVDSRSAHLGVVEIGSEGFELWLDDRFASKTNPGSCYYDYLEFTPLPDPNRKPKVDGWAKVRVTEKLSRSVTVLPTGGGQVYVGWRLLRSDSDQVAFNVYRQVDHGAPVRLNELPITQTTDYVDDSAIAGKQYGYCVATLIDGKETIRTKPANVIAGGPARNHITIPLDGPYSFRKCGIADLNGDGNYDFVIKQPGGNVDPYVNYWKPSPSTFKVEAYLADGSFLWRHDLGWSIEQGIWYSPMIVYDLDGDGKAEVCLKAGEGDPRDGDGRVGAGKEYLLILDGMTGKPKTRTDWIPRDAFSAYNYASRNQMCVAYLDGKTPFLIVQRGTYKRMHAQALELKDGKLHEAWKWNDAEEGGNYRGQGAHSMHAVDIDGDGRDEVFLGSSVLDDHGVGLWSTGFGHPDHHYVGDIDSSRPGLEVYYGMETRQTKNGCCLVDAANGEVIWGIDFPTRHVHSTGMCSDLDPDVPGWECYSSDTDEEKKSNKRWLFDVRGNVLRSDLDWATGRRAFYWDADPQRELRGRHGIEKYDGTRFPTKVTGNLVAFADILGDWREEFITSVDGELRIYTTTIPATDRRACLMQDPLYRMDVAAQAMGYTQTPMLSEGSGL</sequence>
<dbReference type="InterPro" id="IPR049366">
    <property type="entry name" value="RGL11_C"/>
</dbReference>
<dbReference type="InterPro" id="IPR013783">
    <property type="entry name" value="Ig-like_fold"/>
</dbReference>
<gene>
    <name evidence="3" type="primary">yesW</name>
    <name evidence="3" type="ORF">CA13_32410</name>
</gene>
<evidence type="ECO:0000259" key="1">
    <source>
        <dbReference type="Pfam" id="PF18370"/>
    </source>
</evidence>
<organism evidence="3 4">
    <name type="scientific">Novipirellula herctigrandis</name>
    <dbReference type="NCBI Taxonomy" id="2527986"/>
    <lineage>
        <taxon>Bacteria</taxon>
        <taxon>Pseudomonadati</taxon>
        <taxon>Planctomycetota</taxon>
        <taxon>Planctomycetia</taxon>
        <taxon>Pirellulales</taxon>
        <taxon>Pirellulaceae</taxon>
        <taxon>Novipirellula</taxon>
    </lineage>
</organism>
<dbReference type="Pfam" id="PF18370">
    <property type="entry name" value="RGI_lyase"/>
    <property type="match status" value="1"/>
</dbReference>
<dbReference type="AlphaFoldDB" id="A0A5C5Z382"/>
<feature type="domain" description="Rhamnogalacturonan I lyase beta-sheet" evidence="1">
    <location>
        <begin position="197"/>
        <end position="287"/>
    </location>
</feature>
<name>A0A5C5Z382_9BACT</name>
<dbReference type="Pfam" id="PF21348">
    <property type="entry name" value="RGL11_C"/>
    <property type="match status" value="1"/>
</dbReference>
<dbReference type="PANTHER" id="PTHR43118:SF1">
    <property type="entry name" value="RHAMNOGALACTURONAN LYASE (EUROFUNG)"/>
    <property type="match status" value="1"/>
</dbReference>
<keyword evidence="3" id="KW-0456">Lyase</keyword>
<keyword evidence="4" id="KW-1185">Reference proteome</keyword>
<dbReference type="Gene3D" id="2.60.40.10">
    <property type="entry name" value="Immunoglobulins"/>
    <property type="match status" value="1"/>
</dbReference>
<dbReference type="EMBL" id="SJPJ01000001">
    <property type="protein sequence ID" value="TWT81788.1"/>
    <property type="molecule type" value="Genomic_DNA"/>
</dbReference>
<feature type="domain" description="Rhamnogalacturonan lyase family 11 C-terminal" evidence="2">
    <location>
        <begin position="305"/>
        <end position="736"/>
    </location>
</feature>